<evidence type="ECO:0000313" key="1">
    <source>
        <dbReference type="EMBL" id="ADB39485.1"/>
    </source>
</evidence>
<dbReference type="AlphaFoldDB" id="D2QQ52"/>
<accession>D2QQ52</accession>
<gene>
    <name evidence="1" type="ordered locus">Slin_3477</name>
</gene>
<dbReference type="RefSeq" id="WP_012928006.1">
    <property type="nucleotide sequence ID" value="NC_013730.1"/>
</dbReference>
<dbReference type="KEGG" id="sli:Slin_3477"/>
<dbReference type="HOGENOM" id="CLU_1524209_0_0_10"/>
<dbReference type="EMBL" id="CP001769">
    <property type="protein sequence ID" value="ADB39485.1"/>
    <property type="molecule type" value="Genomic_DNA"/>
</dbReference>
<dbReference type="Proteomes" id="UP000002028">
    <property type="component" value="Chromosome"/>
</dbReference>
<keyword evidence="2" id="KW-1185">Reference proteome</keyword>
<reference evidence="1 2" key="1">
    <citation type="journal article" date="2010" name="Stand. Genomic Sci.">
        <title>Complete genome sequence of Spirosoma linguale type strain (1).</title>
        <authorList>
            <person name="Lail K."/>
            <person name="Sikorski J."/>
            <person name="Saunders E."/>
            <person name="Lapidus A."/>
            <person name="Glavina Del Rio T."/>
            <person name="Copeland A."/>
            <person name="Tice H."/>
            <person name="Cheng J.-F."/>
            <person name="Lucas S."/>
            <person name="Nolan M."/>
            <person name="Bruce D."/>
            <person name="Goodwin L."/>
            <person name="Pitluck S."/>
            <person name="Ivanova N."/>
            <person name="Mavromatis K."/>
            <person name="Ovchinnikova G."/>
            <person name="Pati A."/>
            <person name="Chen A."/>
            <person name="Palaniappan K."/>
            <person name="Land M."/>
            <person name="Hauser L."/>
            <person name="Chang Y.-J."/>
            <person name="Jeffries C.D."/>
            <person name="Chain P."/>
            <person name="Brettin T."/>
            <person name="Detter J.C."/>
            <person name="Schuetze A."/>
            <person name="Rohde M."/>
            <person name="Tindall B.J."/>
            <person name="Goeker M."/>
            <person name="Bristow J."/>
            <person name="Eisen J.A."/>
            <person name="Markowitz V."/>
            <person name="Hugenholtz P."/>
            <person name="Kyrpides N.C."/>
            <person name="Klenk H.-P."/>
            <person name="Chen F."/>
        </authorList>
    </citation>
    <scope>NUCLEOTIDE SEQUENCE [LARGE SCALE GENOMIC DNA]</scope>
    <source>
        <strain evidence="2">ATCC 33905 / DSM 74 / LMG 10896 / Claus 1</strain>
    </source>
</reference>
<proteinExistence type="predicted"/>
<name>D2QQ52_SPILD</name>
<organism evidence="1 2">
    <name type="scientific">Spirosoma linguale (strain ATCC 33905 / DSM 74 / LMG 10896 / Claus 1)</name>
    <dbReference type="NCBI Taxonomy" id="504472"/>
    <lineage>
        <taxon>Bacteria</taxon>
        <taxon>Pseudomonadati</taxon>
        <taxon>Bacteroidota</taxon>
        <taxon>Cytophagia</taxon>
        <taxon>Cytophagales</taxon>
        <taxon>Cytophagaceae</taxon>
        <taxon>Spirosoma</taxon>
    </lineage>
</organism>
<protein>
    <submittedName>
        <fullName evidence="1">Uncharacterized protein</fullName>
    </submittedName>
</protein>
<sequence length="176" mass="18846">MKLTAIHINSISTLCFLFILAGLHGCQSSDRLTGVAAGAAGRYIVTAYIVSDDTLYSVRKGSAGYTPGINKIGVTNFTVALDVTDADQLTIQTDYWRNGLRSTVSKEVSVKLTNSDYQFYLLKTNASSAYEGRVGRFSGFFYERSEGGLLIPLVGSPGTPNPSSSKEVVIVAQSAK</sequence>
<evidence type="ECO:0000313" key="2">
    <source>
        <dbReference type="Proteomes" id="UP000002028"/>
    </source>
</evidence>
<dbReference type="STRING" id="504472.Slin_3477"/>